<feature type="region of interest" description="Disordered" evidence="1">
    <location>
        <begin position="1"/>
        <end position="27"/>
    </location>
</feature>
<name>A0AAV4R0V2_CAEEX</name>
<organism evidence="2 3">
    <name type="scientific">Caerostris extrusa</name>
    <name type="common">Bark spider</name>
    <name type="synonym">Caerostris bankana</name>
    <dbReference type="NCBI Taxonomy" id="172846"/>
    <lineage>
        <taxon>Eukaryota</taxon>
        <taxon>Metazoa</taxon>
        <taxon>Ecdysozoa</taxon>
        <taxon>Arthropoda</taxon>
        <taxon>Chelicerata</taxon>
        <taxon>Arachnida</taxon>
        <taxon>Araneae</taxon>
        <taxon>Araneomorphae</taxon>
        <taxon>Entelegynae</taxon>
        <taxon>Araneoidea</taxon>
        <taxon>Araneidae</taxon>
        <taxon>Caerostris</taxon>
    </lineage>
</organism>
<evidence type="ECO:0000256" key="1">
    <source>
        <dbReference type="SAM" id="MobiDB-lite"/>
    </source>
</evidence>
<accession>A0AAV4R0V2</accession>
<reference evidence="2 3" key="1">
    <citation type="submission" date="2021-06" db="EMBL/GenBank/DDBJ databases">
        <title>Caerostris extrusa draft genome.</title>
        <authorList>
            <person name="Kono N."/>
            <person name="Arakawa K."/>
        </authorList>
    </citation>
    <scope>NUCLEOTIDE SEQUENCE [LARGE SCALE GENOMIC DNA]</scope>
</reference>
<gene>
    <name evidence="2" type="ORF">CEXT_439281</name>
</gene>
<proteinExistence type="predicted"/>
<dbReference type="AlphaFoldDB" id="A0AAV4R0V2"/>
<evidence type="ECO:0000313" key="2">
    <source>
        <dbReference type="EMBL" id="GIY14684.1"/>
    </source>
</evidence>
<protein>
    <submittedName>
        <fullName evidence="2">Uncharacterized protein</fullName>
    </submittedName>
</protein>
<keyword evidence="3" id="KW-1185">Reference proteome</keyword>
<dbReference type="Proteomes" id="UP001054945">
    <property type="component" value="Unassembled WGS sequence"/>
</dbReference>
<sequence>MAGQQIAKRRRPSVADDEVGEAWGGTAKDDDEGIMVDDLTSKLMKLTSYLKRNELGAGMGACEALKIIMVDDLYIQTDETDIVPDLKVLKEPKKIKTSCWYGGRSLHPN</sequence>
<evidence type="ECO:0000313" key="3">
    <source>
        <dbReference type="Proteomes" id="UP001054945"/>
    </source>
</evidence>
<dbReference type="EMBL" id="BPLR01007130">
    <property type="protein sequence ID" value="GIY14684.1"/>
    <property type="molecule type" value="Genomic_DNA"/>
</dbReference>
<comment type="caution">
    <text evidence="2">The sequence shown here is derived from an EMBL/GenBank/DDBJ whole genome shotgun (WGS) entry which is preliminary data.</text>
</comment>